<proteinExistence type="predicted"/>
<keyword evidence="2" id="KW-1185">Reference proteome</keyword>
<reference evidence="1" key="1">
    <citation type="submission" date="2023-10" db="EMBL/GenBank/DDBJ databases">
        <authorList>
            <person name="Chen Y."/>
            <person name="Shah S."/>
            <person name="Dougan E. K."/>
            <person name="Thang M."/>
            <person name="Chan C."/>
        </authorList>
    </citation>
    <scope>NUCLEOTIDE SEQUENCE [LARGE SCALE GENOMIC DNA]</scope>
</reference>
<dbReference type="EMBL" id="CAUYUJ010015954">
    <property type="protein sequence ID" value="CAK0860182.1"/>
    <property type="molecule type" value="Genomic_DNA"/>
</dbReference>
<protein>
    <submittedName>
        <fullName evidence="1">Uncharacterized protein</fullName>
    </submittedName>
</protein>
<accession>A0ABN9UK26</accession>
<dbReference type="Proteomes" id="UP001189429">
    <property type="component" value="Unassembled WGS sequence"/>
</dbReference>
<comment type="caution">
    <text evidence="1">The sequence shown here is derived from an EMBL/GenBank/DDBJ whole genome shotgun (WGS) entry which is preliminary data.</text>
</comment>
<gene>
    <name evidence="1" type="ORF">PCOR1329_LOCUS49233</name>
</gene>
<organism evidence="1 2">
    <name type="scientific">Prorocentrum cordatum</name>
    <dbReference type="NCBI Taxonomy" id="2364126"/>
    <lineage>
        <taxon>Eukaryota</taxon>
        <taxon>Sar</taxon>
        <taxon>Alveolata</taxon>
        <taxon>Dinophyceae</taxon>
        <taxon>Prorocentrales</taxon>
        <taxon>Prorocentraceae</taxon>
        <taxon>Prorocentrum</taxon>
    </lineage>
</organism>
<evidence type="ECO:0000313" key="1">
    <source>
        <dbReference type="EMBL" id="CAK0860182.1"/>
    </source>
</evidence>
<sequence length="254" mass="26788">MADATASALLSVVVRAGGSRQVVAATAVALWRAARAEAGNMQEEVKDVDAEVQARLEAIQPVLRAKVVAAHDESPPAIDGGVKALRNVAEHCLFGEGAEALPKDGKEAKRRQRGRRRGAKDGIVGAASHSELELTEGMKLIGVVPMAGEAAVPDTSDEKVAVKDFDIQAEVEEKSPAAQPLTVDQARKMVQAAARTELKLESQLAAAQATHLAVCEMVFDAGFEATQMWDNGEAVTVVESSEELGTSHVKTAEF</sequence>
<name>A0ABN9UK26_9DINO</name>
<evidence type="ECO:0000313" key="2">
    <source>
        <dbReference type="Proteomes" id="UP001189429"/>
    </source>
</evidence>